<dbReference type="AlphaFoldDB" id="A0A430KYM1"/>
<keyword evidence="3" id="KW-1185">Reference proteome</keyword>
<dbReference type="EMBL" id="MIKF01000792">
    <property type="protein sequence ID" value="RTE68554.1"/>
    <property type="molecule type" value="Genomic_DNA"/>
</dbReference>
<comment type="caution">
    <text evidence="2">The sequence shown here is derived from an EMBL/GenBank/DDBJ whole genome shotgun (WGS) entry which is preliminary data.</text>
</comment>
<dbReference type="Proteomes" id="UP000287124">
    <property type="component" value="Unassembled WGS sequence"/>
</dbReference>
<feature type="region of interest" description="Disordered" evidence="1">
    <location>
        <begin position="1"/>
        <end position="39"/>
    </location>
</feature>
<evidence type="ECO:0000313" key="3">
    <source>
        <dbReference type="Proteomes" id="UP000287124"/>
    </source>
</evidence>
<sequence length="124" mass="13421">MADDGGRLRSYGTPPAASPPAGQQPYPPPQLGQCSPAYPPLQGLRGGFCNDRRPQNLYFTQPYCPQPPPEFRPLRNGHQDRRGLAGGHLVNVPQSGAAAIRVILSALAVPQLGICWFRVPEIIQ</sequence>
<protein>
    <submittedName>
        <fullName evidence="2">Uncharacterized protein</fullName>
    </submittedName>
</protein>
<accession>A0A430KYM1</accession>
<organism evidence="2 3">
    <name type="scientific">Fusarium euwallaceae</name>
    <dbReference type="NCBI Taxonomy" id="1147111"/>
    <lineage>
        <taxon>Eukaryota</taxon>
        <taxon>Fungi</taxon>
        <taxon>Dikarya</taxon>
        <taxon>Ascomycota</taxon>
        <taxon>Pezizomycotina</taxon>
        <taxon>Sordariomycetes</taxon>
        <taxon>Hypocreomycetidae</taxon>
        <taxon>Hypocreales</taxon>
        <taxon>Nectriaceae</taxon>
        <taxon>Fusarium</taxon>
        <taxon>Fusarium solani species complex</taxon>
    </lineage>
</organism>
<gene>
    <name evidence="2" type="ORF">BHE90_017069</name>
</gene>
<evidence type="ECO:0000256" key="1">
    <source>
        <dbReference type="SAM" id="MobiDB-lite"/>
    </source>
</evidence>
<evidence type="ECO:0000313" key="2">
    <source>
        <dbReference type="EMBL" id="RTE68554.1"/>
    </source>
</evidence>
<reference evidence="2 3" key="1">
    <citation type="submission" date="2017-06" db="EMBL/GenBank/DDBJ databases">
        <title>Comparative genomic analysis of Ambrosia Fusariam Clade fungi.</title>
        <authorList>
            <person name="Stajich J.E."/>
            <person name="Carrillo J."/>
            <person name="Kijimoto T."/>
            <person name="Eskalen A."/>
            <person name="O'Donnell K."/>
            <person name="Kasson M."/>
        </authorList>
    </citation>
    <scope>NUCLEOTIDE SEQUENCE [LARGE SCALE GENOMIC DNA]</scope>
    <source>
        <strain evidence="2 3">UCR1854</strain>
    </source>
</reference>
<proteinExistence type="predicted"/>
<name>A0A430KYM1_9HYPO</name>